<dbReference type="EMBL" id="MU864103">
    <property type="protein sequence ID" value="KAK4194083.1"/>
    <property type="molecule type" value="Genomic_DNA"/>
</dbReference>
<evidence type="ECO:0000313" key="3">
    <source>
        <dbReference type="Proteomes" id="UP001303160"/>
    </source>
</evidence>
<keyword evidence="3" id="KW-1185">Reference proteome</keyword>
<feature type="non-terminal residue" evidence="2">
    <location>
        <position position="1"/>
    </location>
</feature>
<feature type="region of interest" description="Disordered" evidence="1">
    <location>
        <begin position="162"/>
        <end position="188"/>
    </location>
</feature>
<feature type="compositionally biased region" description="Polar residues" evidence="1">
    <location>
        <begin position="178"/>
        <end position="188"/>
    </location>
</feature>
<sequence length="215" mass="24524">KELSKQVVKRDRKLYFELIDRFRVEGKVTTDLVPCPPPNSHRSQYWHSLCVAAEIGKFFHRADPGEDDTSAFRVMLLDFLANRIGEGEVVSAVRSATPELEPKPRYLLCLQTFTQRAHLTRHNTNVHIAKGTFNLPFPCPKCRHEVIIATPAEWSNHAEKTHGRHFAPNLPRAARPPIQSSPNAGREQSTRCLLCPGLFYAGRSFSRHLNREHIK</sequence>
<organism evidence="2 3">
    <name type="scientific">Triangularia verruculosa</name>
    <dbReference type="NCBI Taxonomy" id="2587418"/>
    <lineage>
        <taxon>Eukaryota</taxon>
        <taxon>Fungi</taxon>
        <taxon>Dikarya</taxon>
        <taxon>Ascomycota</taxon>
        <taxon>Pezizomycotina</taxon>
        <taxon>Sordariomycetes</taxon>
        <taxon>Sordariomycetidae</taxon>
        <taxon>Sordariales</taxon>
        <taxon>Podosporaceae</taxon>
        <taxon>Triangularia</taxon>
    </lineage>
</organism>
<protein>
    <recommendedName>
        <fullName evidence="4">C2H2-type domain-containing protein</fullName>
    </recommendedName>
</protein>
<accession>A0AAN6X623</accession>
<dbReference type="AlphaFoldDB" id="A0AAN6X623"/>
<reference evidence="2" key="2">
    <citation type="submission" date="2023-05" db="EMBL/GenBank/DDBJ databases">
        <authorList>
            <consortium name="Lawrence Berkeley National Laboratory"/>
            <person name="Steindorff A."/>
            <person name="Hensen N."/>
            <person name="Bonometti L."/>
            <person name="Westerberg I."/>
            <person name="Brannstrom I.O."/>
            <person name="Guillou S."/>
            <person name="Cros-Aarteil S."/>
            <person name="Calhoun S."/>
            <person name="Haridas S."/>
            <person name="Kuo A."/>
            <person name="Mondo S."/>
            <person name="Pangilinan J."/>
            <person name="Riley R."/>
            <person name="Labutti K."/>
            <person name="Andreopoulos B."/>
            <person name="Lipzen A."/>
            <person name="Chen C."/>
            <person name="Yanf M."/>
            <person name="Daum C."/>
            <person name="Ng V."/>
            <person name="Clum A."/>
            <person name="Ohm R."/>
            <person name="Martin F."/>
            <person name="Silar P."/>
            <person name="Natvig D."/>
            <person name="Lalanne C."/>
            <person name="Gautier V."/>
            <person name="Ament-Velasquez S.L."/>
            <person name="Kruys A."/>
            <person name="Hutchinson M.I."/>
            <person name="Powell A.J."/>
            <person name="Barry K."/>
            <person name="Miller A.N."/>
            <person name="Grigoriev I.V."/>
            <person name="Debuchy R."/>
            <person name="Gladieux P."/>
            <person name="Thoren M.H."/>
            <person name="Johannesson H."/>
        </authorList>
    </citation>
    <scope>NUCLEOTIDE SEQUENCE</scope>
    <source>
        <strain evidence="2">CBS 315.58</strain>
    </source>
</reference>
<evidence type="ECO:0000313" key="2">
    <source>
        <dbReference type="EMBL" id="KAK4194083.1"/>
    </source>
</evidence>
<comment type="caution">
    <text evidence="2">The sequence shown here is derived from an EMBL/GenBank/DDBJ whole genome shotgun (WGS) entry which is preliminary data.</text>
</comment>
<feature type="non-terminal residue" evidence="2">
    <location>
        <position position="215"/>
    </location>
</feature>
<reference evidence="2" key="1">
    <citation type="journal article" date="2023" name="Mol. Phylogenet. Evol.">
        <title>Genome-scale phylogeny and comparative genomics of the fungal order Sordariales.</title>
        <authorList>
            <person name="Hensen N."/>
            <person name="Bonometti L."/>
            <person name="Westerberg I."/>
            <person name="Brannstrom I.O."/>
            <person name="Guillou S."/>
            <person name="Cros-Aarteil S."/>
            <person name="Calhoun S."/>
            <person name="Haridas S."/>
            <person name="Kuo A."/>
            <person name="Mondo S."/>
            <person name="Pangilinan J."/>
            <person name="Riley R."/>
            <person name="LaButti K."/>
            <person name="Andreopoulos B."/>
            <person name="Lipzen A."/>
            <person name="Chen C."/>
            <person name="Yan M."/>
            <person name="Daum C."/>
            <person name="Ng V."/>
            <person name="Clum A."/>
            <person name="Steindorff A."/>
            <person name="Ohm R.A."/>
            <person name="Martin F."/>
            <person name="Silar P."/>
            <person name="Natvig D.O."/>
            <person name="Lalanne C."/>
            <person name="Gautier V."/>
            <person name="Ament-Velasquez S.L."/>
            <person name="Kruys A."/>
            <person name="Hutchinson M.I."/>
            <person name="Powell A.J."/>
            <person name="Barry K."/>
            <person name="Miller A.N."/>
            <person name="Grigoriev I.V."/>
            <person name="Debuchy R."/>
            <person name="Gladieux P."/>
            <person name="Hiltunen Thoren M."/>
            <person name="Johannesson H."/>
        </authorList>
    </citation>
    <scope>NUCLEOTIDE SEQUENCE</scope>
    <source>
        <strain evidence="2">CBS 315.58</strain>
    </source>
</reference>
<dbReference type="Proteomes" id="UP001303160">
    <property type="component" value="Unassembled WGS sequence"/>
</dbReference>
<evidence type="ECO:0000256" key="1">
    <source>
        <dbReference type="SAM" id="MobiDB-lite"/>
    </source>
</evidence>
<evidence type="ECO:0008006" key="4">
    <source>
        <dbReference type="Google" id="ProtNLM"/>
    </source>
</evidence>
<proteinExistence type="predicted"/>
<gene>
    <name evidence="2" type="ORF">QBC40DRAFT_138091</name>
</gene>
<name>A0AAN6X623_9PEZI</name>